<dbReference type="PANTHER" id="PTHR13194:SF19">
    <property type="entry name" value="NAD(P)-BINDING ROSSMANN-FOLD SUPERFAMILY PROTEIN"/>
    <property type="match status" value="1"/>
</dbReference>
<dbReference type="SUPFAM" id="SSF49785">
    <property type="entry name" value="Galactose-binding domain-like"/>
    <property type="match status" value="1"/>
</dbReference>
<evidence type="ECO:0000256" key="1">
    <source>
        <dbReference type="ARBA" id="ARBA00007884"/>
    </source>
</evidence>
<comment type="similarity">
    <text evidence="1">Belongs to the CIA30 family.</text>
</comment>
<dbReference type="InterPro" id="IPR039131">
    <property type="entry name" value="NDUFAF1"/>
</dbReference>
<reference evidence="3 4" key="1">
    <citation type="journal article" date="2012" name="Antonie Van Leeuwenhoek">
        <title>Shewanella litorisediminis sp. nov., a gammaproteobacterium isolated from a tidal flat sediment.</title>
        <authorList>
            <person name="Lee M.H."/>
            <person name="Yoon J.H."/>
        </authorList>
    </citation>
    <scope>NUCLEOTIDE SEQUENCE [LARGE SCALE GENOMIC DNA]</scope>
    <source>
        <strain evidence="3 4">SMK1-12</strain>
    </source>
</reference>
<dbReference type="PANTHER" id="PTHR13194">
    <property type="entry name" value="COMPLEX I INTERMEDIATE-ASSOCIATED PROTEIN 30"/>
    <property type="match status" value="1"/>
</dbReference>
<dbReference type="EMBL" id="CP069213">
    <property type="protein sequence ID" value="QRH00476.1"/>
    <property type="molecule type" value="Genomic_DNA"/>
</dbReference>
<dbReference type="InterPro" id="IPR008979">
    <property type="entry name" value="Galactose-bd-like_sf"/>
</dbReference>
<evidence type="ECO:0000313" key="4">
    <source>
        <dbReference type="Proteomes" id="UP000596252"/>
    </source>
</evidence>
<sequence length="167" mass="18435">MRLVDFTALDSTRDWYSVTDTLMGGLSRAQLQASPKGHGLFTGYISHANGGGFASVYLDFEPRDVSAFQGVELEIAAPERAFKVNLKDTHSGDRHVYQAPLGDTYAGQGLWRRYRIPFTRFVAMRRGLTVTAPRLDLFRLQSLGLVAGGGAEGKFQLPVRSISFYNA</sequence>
<name>A0ABX7FZL8_9GAMM</name>
<dbReference type="Proteomes" id="UP000596252">
    <property type="component" value="Chromosome"/>
</dbReference>
<keyword evidence="4" id="KW-1185">Reference proteome</keyword>
<gene>
    <name evidence="3" type="ORF">JQC75_11270</name>
</gene>
<dbReference type="Gene3D" id="2.60.120.430">
    <property type="entry name" value="Galactose-binding lectin"/>
    <property type="match status" value="1"/>
</dbReference>
<organism evidence="3 4">
    <name type="scientific">Shewanella litorisediminis</name>
    <dbReference type="NCBI Taxonomy" id="1173586"/>
    <lineage>
        <taxon>Bacteria</taxon>
        <taxon>Pseudomonadati</taxon>
        <taxon>Pseudomonadota</taxon>
        <taxon>Gammaproteobacteria</taxon>
        <taxon>Alteromonadales</taxon>
        <taxon>Shewanellaceae</taxon>
        <taxon>Shewanella</taxon>
    </lineage>
</organism>
<dbReference type="InterPro" id="IPR013857">
    <property type="entry name" value="NADH-UbQ_OxRdtase-assoc_prot30"/>
</dbReference>
<feature type="domain" description="NADH:ubiquinone oxidoreductase intermediate-associated protein 30" evidence="2">
    <location>
        <begin position="4"/>
        <end position="159"/>
    </location>
</feature>
<evidence type="ECO:0000259" key="2">
    <source>
        <dbReference type="Pfam" id="PF08547"/>
    </source>
</evidence>
<accession>A0ABX7FZL8</accession>
<dbReference type="RefSeq" id="WP_203324199.1">
    <property type="nucleotide sequence ID" value="NZ_CP069213.1"/>
</dbReference>
<dbReference type="Pfam" id="PF08547">
    <property type="entry name" value="CIA30"/>
    <property type="match status" value="1"/>
</dbReference>
<proteinExistence type="inferred from homology"/>
<protein>
    <submittedName>
        <fullName evidence="3">CIA30 family protein</fullName>
    </submittedName>
</protein>
<evidence type="ECO:0000313" key="3">
    <source>
        <dbReference type="EMBL" id="QRH00476.1"/>
    </source>
</evidence>